<evidence type="ECO:0000313" key="2">
    <source>
        <dbReference type="EMBL" id="CAL1592762.1"/>
    </source>
</evidence>
<evidence type="ECO:0000313" key="3">
    <source>
        <dbReference type="Proteomes" id="UP001497482"/>
    </source>
</evidence>
<sequence length="93" mass="9826">MMDDALSESDNIFSQSPEPDRPASGVAPALALLSVCEVQLLCSLTPLATPISAALGLCKLELTTQTPRFSKPSPGRADGVFTRLLLPVTFQPN</sequence>
<feature type="compositionally biased region" description="Polar residues" evidence="1">
    <location>
        <begin position="8"/>
        <end position="17"/>
    </location>
</feature>
<reference evidence="2 3" key="1">
    <citation type="submission" date="2024-04" db="EMBL/GenBank/DDBJ databases">
        <authorList>
            <person name="Waldvogel A.-M."/>
            <person name="Schoenle A."/>
        </authorList>
    </citation>
    <scope>NUCLEOTIDE SEQUENCE [LARGE SCALE GENOMIC DNA]</scope>
</reference>
<keyword evidence="3" id="KW-1185">Reference proteome</keyword>
<accession>A0AAV2KXI8</accession>
<evidence type="ECO:0000256" key="1">
    <source>
        <dbReference type="SAM" id="MobiDB-lite"/>
    </source>
</evidence>
<name>A0AAV2KXI8_KNICA</name>
<gene>
    <name evidence="2" type="ORF">KC01_LOCUS21972</name>
</gene>
<dbReference type="Proteomes" id="UP001497482">
    <property type="component" value="Chromosome 2"/>
</dbReference>
<dbReference type="EMBL" id="OZ035824">
    <property type="protein sequence ID" value="CAL1592762.1"/>
    <property type="molecule type" value="Genomic_DNA"/>
</dbReference>
<organism evidence="2 3">
    <name type="scientific">Knipowitschia caucasica</name>
    <name type="common">Caucasian dwarf goby</name>
    <name type="synonym">Pomatoschistus caucasicus</name>
    <dbReference type="NCBI Taxonomy" id="637954"/>
    <lineage>
        <taxon>Eukaryota</taxon>
        <taxon>Metazoa</taxon>
        <taxon>Chordata</taxon>
        <taxon>Craniata</taxon>
        <taxon>Vertebrata</taxon>
        <taxon>Euteleostomi</taxon>
        <taxon>Actinopterygii</taxon>
        <taxon>Neopterygii</taxon>
        <taxon>Teleostei</taxon>
        <taxon>Neoteleostei</taxon>
        <taxon>Acanthomorphata</taxon>
        <taxon>Gobiaria</taxon>
        <taxon>Gobiiformes</taxon>
        <taxon>Gobioidei</taxon>
        <taxon>Gobiidae</taxon>
        <taxon>Gobiinae</taxon>
        <taxon>Knipowitschia</taxon>
    </lineage>
</organism>
<feature type="region of interest" description="Disordered" evidence="1">
    <location>
        <begin position="1"/>
        <end position="24"/>
    </location>
</feature>
<dbReference type="AlphaFoldDB" id="A0AAV2KXI8"/>
<proteinExistence type="predicted"/>
<protein>
    <submittedName>
        <fullName evidence="2">Uncharacterized protein</fullName>
    </submittedName>
</protein>